<feature type="region of interest" description="Disordered" evidence="1">
    <location>
        <begin position="1"/>
        <end position="60"/>
    </location>
</feature>
<protein>
    <submittedName>
        <fullName evidence="2">Uncharacterized protein</fullName>
    </submittedName>
</protein>
<sequence length="60" mass="6886">MPAHHQKGRGGQEQNQDHLKNRSGHHEREARSEETAEKGTRNRHGRQSQIDKAPLIEAVR</sequence>
<feature type="compositionally biased region" description="Basic and acidic residues" evidence="1">
    <location>
        <begin position="15"/>
        <end position="40"/>
    </location>
</feature>
<reference evidence="2" key="1">
    <citation type="journal article" date="2012" name="PLoS ONE">
        <title>Gene sets for utilization of primary and secondary nutrition supplies in the distal gut of endangered iberian lynx.</title>
        <authorList>
            <person name="Alcaide M."/>
            <person name="Messina E."/>
            <person name="Richter M."/>
            <person name="Bargiela R."/>
            <person name="Peplies J."/>
            <person name="Huws S.A."/>
            <person name="Newbold C.J."/>
            <person name="Golyshin P.N."/>
            <person name="Simon M.A."/>
            <person name="Lopez G."/>
            <person name="Yakimov M.M."/>
            <person name="Ferrer M."/>
        </authorList>
    </citation>
    <scope>NUCLEOTIDE SEQUENCE</scope>
</reference>
<proteinExistence type="predicted"/>
<dbReference type="EMBL" id="AMCI01002202">
    <property type="protein sequence ID" value="EJX03350.1"/>
    <property type="molecule type" value="Genomic_DNA"/>
</dbReference>
<dbReference type="AlphaFoldDB" id="J9GST8"/>
<name>J9GST8_9ZZZZ</name>
<evidence type="ECO:0000313" key="2">
    <source>
        <dbReference type="EMBL" id="EJX03350.1"/>
    </source>
</evidence>
<gene>
    <name evidence="2" type="ORF">EVA_08544</name>
</gene>
<accession>J9GST8</accession>
<organism evidence="2">
    <name type="scientific">gut metagenome</name>
    <dbReference type="NCBI Taxonomy" id="749906"/>
    <lineage>
        <taxon>unclassified sequences</taxon>
        <taxon>metagenomes</taxon>
        <taxon>organismal metagenomes</taxon>
    </lineage>
</organism>
<comment type="caution">
    <text evidence="2">The sequence shown here is derived from an EMBL/GenBank/DDBJ whole genome shotgun (WGS) entry which is preliminary data.</text>
</comment>
<evidence type="ECO:0000256" key="1">
    <source>
        <dbReference type="SAM" id="MobiDB-lite"/>
    </source>
</evidence>